<evidence type="ECO:0000256" key="1">
    <source>
        <dbReference type="ARBA" id="ARBA00004613"/>
    </source>
</evidence>
<dbReference type="NCBIfam" id="TIGR01646">
    <property type="entry name" value="vgr_GE"/>
    <property type="match status" value="1"/>
</dbReference>
<dbReference type="RefSeq" id="WP_272103714.1">
    <property type="nucleotide sequence ID" value="NZ_JAQNDK010000006.1"/>
</dbReference>
<comment type="similarity">
    <text evidence="2">Belongs to the VgrG protein family.</text>
</comment>
<dbReference type="InterPro" id="IPR006531">
    <property type="entry name" value="Gp5/Vgr_OB"/>
</dbReference>
<dbReference type="PANTHER" id="PTHR32305:SF15">
    <property type="entry name" value="PROTEIN RHSA-RELATED"/>
    <property type="match status" value="1"/>
</dbReference>
<evidence type="ECO:0000313" key="7">
    <source>
        <dbReference type="EMBL" id="MDC0685431.1"/>
    </source>
</evidence>
<protein>
    <submittedName>
        <fullName evidence="7">Type VI secretion system tip protein TssI/VgrG</fullName>
    </submittedName>
</protein>
<evidence type="ECO:0000256" key="4">
    <source>
        <dbReference type="SAM" id="MobiDB-lite"/>
    </source>
</evidence>
<dbReference type="SUPFAM" id="SSF69349">
    <property type="entry name" value="Phage fibre proteins"/>
    <property type="match status" value="1"/>
</dbReference>
<dbReference type="SUPFAM" id="SSF69279">
    <property type="entry name" value="Phage tail proteins"/>
    <property type="match status" value="2"/>
</dbReference>
<evidence type="ECO:0000313" key="8">
    <source>
        <dbReference type="Proteomes" id="UP001217485"/>
    </source>
</evidence>
<reference evidence="7 8" key="1">
    <citation type="submission" date="2023-01" db="EMBL/GenBank/DDBJ databases">
        <title>Minimal conservation of predation-associated metabolite biosynthetic gene clusters underscores biosynthetic potential of Myxococcota including descriptions for ten novel species: Archangium lansinium sp. nov., Myxococcus landrumus sp. nov., Nannocystis bai.</title>
        <authorList>
            <person name="Ahearne A."/>
            <person name="Stevens C."/>
            <person name="Dowd S."/>
        </authorList>
    </citation>
    <scope>NUCLEOTIDE SEQUENCE [LARGE SCALE GENOMIC DNA]</scope>
    <source>
        <strain evidence="7 8">WIWO2</strain>
    </source>
</reference>
<dbReference type="Pfam" id="PF22178">
    <property type="entry name" value="Gp5_trimer_C"/>
    <property type="match status" value="1"/>
</dbReference>
<evidence type="ECO:0000256" key="3">
    <source>
        <dbReference type="ARBA" id="ARBA00022525"/>
    </source>
</evidence>
<evidence type="ECO:0000259" key="5">
    <source>
        <dbReference type="Pfam" id="PF04717"/>
    </source>
</evidence>
<dbReference type="Pfam" id="PF05954">
    <property type="entry name" value="Phage_GPD"/>
    <property type="match status" value="1"/>
</dbReference>
<sequence>MSIFELSFQSGEASLSVRRVVIQEAVSELFTVSVWARSRLSDLELEPLVGQSASLQIQPDPEHLHWLSSRLWQGVCSHVEQVQAEPTGLSTYYLRIVPRLWLLTQRRGHRIYQHLSIPDIVDALLGEWAIEPAWKIDRGAYPRLEYKVQHGESDHAFLCRLLEEAGIAYTFPDSGKDAKLTLSDKLESEPLRPGPPLPYIDNPLETSEREFVTRVRFSHEVRPGASTIRGHDFRKPSFALTGEAPPAPAPEAKYEQYSYEPGAFLAASAGGGAPVGDAKGVYRHDPKHGADLSTRVLAAMRADKRGVLFEANVIDLYPGRVFSVDQHPHPEVGKGPLMVAELEIAASLDEPWSVHGRALFADSKVPYRPARKTPRPVAPGLQSATVVGPPGAEIHTDELGRVRVQFPWDREGKLDDNSSCWMRVSQGWAGAGFGMFMLPRVGQEVLVAFLDGDPDLPIVAGRAFNGRELVPYKLPDHKTVSTWKSSSSPGGAGYNEIKFEDQAGQELVYMQAQRDRNQLVKRDEVERTGRHKRSTVGGDEHVVVKGTRKQLVHGGDHVHVKLDQRQAVDGSVSLTVAVNRDEHVGANHALEAGGQLHIKAGATLVLEAGQRLTIKGPGGFIDIHPGGVDIVGTVVNINSGGAPGAGQGANPAAPLQAEEAHPKDTPSP</sequence>
<dbReference type="InterPro" id="IPR017847">
    <property type="entry name" value="T6SS_RhsGE_Vgr_subset"/>
</dbReference>
<comment type="subcellular location">
    <subcellularLocation>
        <location evidence="1">Secreted</location>
    </subcellularLocation>
</comment>
<dbReference type="PANTHER" id="PTHR32305">
    <property type="match status" value="1"/>
</dbReference>
<dbReference type="SUPFAM" id="SSF69255">
    <property type="entry name" value="gp5 N-terminal domain-like"/>
    <property type="match status" value="1"/>
</dbReference>
<dbReference type="InterPro" id="IPR037026">
    <property type="entry name" value="Vgr_OB-fold_dom_sf"/>
</dbReference>
<proteinExistence type="inferred from homology"/>
<organism evidence="7 8">
    <name type="scientific">Sorangium atrum</name>
    <dbReference type="NCBI Taxonomy" id="2995308"/>
    <lineage>
        <taxon>Bacteria</taxon>
        <taxon>Pseudomonadati</taxon>
        <taxon>Myxococcota</taxon>
        <taxon>Polyangia</taxon>
        <taxon>Polyangiales</taxon>
        <taxon>Polyangiaceae</taxon>
        <taxon>Sorangium</taxon>
    </lineage>
</organism>
<dbReference type="InterPro" id="IPR006533">
    <property type="entry name" value="T6SS_Vgr_RhsGE"/>
</dbReference>
<dbReference type="Gene3D" id="3.55.50.10">
    <property type="entry name" value="Baseplate protein-like domains"/>
    <property type="match status" value="1"/>
</dbReference>
<keyword evidence="8" id="KW-1185">Reference proteome</keyword>
<dbReference type="Gene3D" id="2.40.50.230">
    <property type="entry name" value="Gp5 N-terminal domain"/>
    <property type="match status" value="1"/>
</dbReference>
<dbReference type="InterPro" id="IPR054030">
    <property type="entry name" value="Gp5_Vgr_C"/>
</dbReference>
<name>A0ABT5CK21_9BACT</name>
<feature type="region of interest" description="Disordered" evidence="4">
    <location>
        <begin position="641"/>
        <end position="668"/>
    </location>
</feature>
<dbReference type="Gene3D" id="2.30.110.50">
    <property type="match status" value="1"/>
</dbReference>
<comment type="caution">
    <text evidence="7">The sequence shown here is derived from an EMBL/GenBank/DDBJ whole genome shotgun (WGS) entry which is preliminary data.</text>
</comment>
<dbReference type="NCBIfam" id="TIGR03361">
    <property type="entry name" value="VI_Rhs_Vgr"/>
    <property type="match status" value="1"/>
</dbReference>
<feature type="domain" description="Gp5/Type VI secretion system Vgr protein OB-fold" evidence="5">
    <location>
        <begin position="396"/>
        <end position="462"/>
    </location>
</feature>
<evidence type="ECO:0000256" key="2">
    <source>
        <dbReference type="ARBA" id="ARBA00005558"/>
    </source>
</evidence>
<feature type="domain" description="Gp5/Type VI secretion system Vgr C-terminal trimerisation" evidence="6">
    <location>
        <begin position="481"/>
        <end position="590"/>
    </location>
</feature>
<dbReference type="Gene3D" id="4.10.220.110">
    <property type="match status" value="1"/>
</dbReference>
<feature type="compositionally biased region" description="Basic and acidic residues" evidence="4">
    <location>
        <begin position="658"/>
        <end position="668"/>
    </location>
</feature>
<dbReference type="Proteomes" id="UP001217485">
    <property type="component" value="Unassembled WGS sequence"/>
</dbReference>
<keyword evidence="3" id="KW-0964">Secreted</keyword>
<accession>A0ABT5CK21</accession>
<gene>
    <name evidence="7" type="primary">tssI</name>
    <name evidence="7" type="ORF">POL72_47435</name>
</gene>
<dbReference type="Pfam" id="PF04717">
    <property type="entry name" value="Phage_base_V"/>
    <property type="match status" value="1"/>
</dbReference>
<dbReference type="EMBL" id="JAQNDK010000006">
    <property type="protein sequence ID" value="MDC0685431.1"/>
    <property type="molecule type" value="Genomic_DNA"/>
</dbReference>
<evidence type="ECO:0000259" key="6">
    <source>
        <dbReference type="Pfam" id="PF22178"/>
    </source>
</evidence>
<dbReference type="InterPro" id="IPR050708">
    <property type="entry name" value="T6SS_VgrG/RHS"/>
</dbReference>